<reference evidence="1 2" key="1">
    <citation type="submission" date="2014-08" db="EMBL/GenBank/DDBJ databases">
        <title>Complete genome of a marine bacteria Jeotgalibacillus malaysiensis.</title>
        <authorList>
            <person name="Yaakop A.S."/>
            <person name="Chan K.-G."/>
            <person name="Goh K.M."/>
        </authorList>
    </citation>
    <scope>NUCLEOTIDE SEQUENCE [LARGE SCALE GENOMIC DNA]</scope>
    <source>
        <strain evidence="1 2">D5</strain>
    </source>
</reference>
<dbReference type="KEGG" id="jeo:JMA_25550"/>
<dbReference type="HOGENOM" id="CLU_2916408_0_0_9"/>
<dbReference type="AlphaFoldDB" id="A0A0B5AT58"/>
<protein>
    <submittedName>
        <fullName evidence="1">Uncharacterized protein</fullName>
    </submittedName>
</protein>
<evidence type="ECO:0000313" key="2">
    <source>
        <dbReference type="Proteomes" id="UP000031449"/>
    </source>
</evidence>
<proteinExistence type="predicted"/>
<name>A0A0B5AT58_9BACL</name>
<dbReference type="BioCyc" id="JESP1508404:G14D9-11811-MONOMER"/>
<dbReference type="Proteomes" id="UP000031449">
    <property type="component" value="Chromosome"/>
</dbReference>
<accession>A0A0B5AT58</accession>
<keyword evidence="2" id="KW-1185">Reference proteome</keyword>
<gene>
    <name evidence="1" type="ORF">JMA_25550</name>
</gene>
<organism evidence="1 2">
    <name type="scientific">Jeotgalibacillus malaysiensis</name>
    <dbReference type="NCBI Taxonomy" id="1508404"/>
    <lineage>
        <taxon>Bacteria</taxon>
        <taxon>Bacillati</taxon>
        <taxon>Bacillota</taxon>
        <taxon>Bacilli</taxon>
        <taxon>Bacillales</taxon>
        <taxon>Caryophanaceae</taxon>
        <taxon>Jeotgalibacillus</taxon>
    </lineage>
</organism>
<sequence>MLFFYLNASVAGQDNSAEYLKDFSVTSIVNTLNVAYESDLTLDYGSEINNQLYYGVQLNQD</sequence>
<evidence type="ECO:0000313" key="1">
    <source>
        <dbReference type="EMBL" id="AJD91872.1"/>
    </source>
</evidence>
<dbReference type="EMBL" id="CP009416">
    <property type="protein sequence ID" value="AJD91872.1"/>
    <property type="molecule type" value="Genomic_DNA"/>
</dbReference>